<reference evidence="2 3" key="1">
    <citation type="submission" date="2018-02" db="EMBL/GenBank/DDBJ databases">
        <title>The genomes of Aspergillus section Nigri reveals drivers in fungal speciation.</title>
        <authorList>
            <consortium name="DOE Joint Genome Institute"/>
            <person name="Vesth T.C."/>
            <person name="Nybo J."/>
            <person name="Theobald S."/>
            <person name="Brandl J."/>
            <person name="Frisvad J.C."/>
            <person name="Nielsen K.F."/>
            <person name="Lyhne E.K."/>
            <person name="Kogle M.E."/>
            <person name="Kuo A."/>
            <person name="Riley R."/>
            <person name="Clum A."/>
            <person name="Nolan M."/>
            <person name="Lipzen A."/>
            <person name="Salamov A."/>
            <person name="Henrissat B."/>
            <person name="Wiebenga A."/>
            <person name="De vries R.P."/>
            <person name="Grigoriev I.V."/>
            <person name="Mortensen U.H."/>
            <person name="Andersen M.R."/>
            <person name="Baker S.E."/>
        </authorList>
    </citation>
    <scope>NUCLEOTIDE SEQUENCE [LARGE SCALE GENOMIC DNA]</scope>
    <source>
        <strain evidence="2 3">CBS 115571</strain>
    </source>
</reference>
<name>A0A2V5IQ93_ASPV1</name>
<evidence type="ECO:0000256" key="1">
    <source>
        <dbReference type="SAM" id="MobiDB-lite"/>
    </source>
</evidence>
<dbReference type="AlphaFoldDB" id="A0A2V5IQ93"/>
<feature type="compositionally biased region" description="Basic and acidic residues" evidence="1">
    <location>
        <begin position="29"/>
        <end position="42"/>
    </location>
</feature>
<evidence type="ECO:0000313" key="2">
    <source>
        <dbReference type="EMBL" id="PYI22016.1"/>
    </source>
</evidence>
<gene>
    <name evidence="2" type="ORF">BO99DRAFT_42137</name>
</gene>
<evidence type="ECO:0000313" key="3">
    <source>
        <dbReference type="Proteomes" id="UP000249829"/>
    </source>
</evidence>
<protein>
    <submittedName>
        <fullName evidence="2">Uncharacterized protein</fullName>
    </submittedName>
</protein>
<feature type="compositionally biased region" description="Basic and acidic residues" evidence="1">
    <location>
        <begin position="1"/>
        <end position="20"/>
    </location>
</feature>
<feature type="compositionally biased region" description="Basic and acidic residues" evidence="1">
    <location>
        <begin position="56"/>
        <end position="79"/>
    </location>
</feature>
<dbReference type="Proteomes" id="UP000249829">
    <property type="component" value="Unassembled WGS sequence"/>
</dbReference>
<keyword evidence="3" id="KW-1185">Reference proteome</keyword>
<sequence length="79" mass="9619">MRQIRLHDNLNELKDDDHTTMRANTTSDGRIKTDQERRDLQLKRVTIGTTHLLRSNNDRKQNRAHERREDRQSKWEIVR</sequence>
<feature type="region of interest" description="Disordered" evidence="1">
    <location>
        <begin position="1"/>
        <end position="79"/>
    </location>
</feature>
<dbReference type="EMBL" id="KZ825113">
    <property type="protein sequence ID" value="PYI22016.1"/>
    <property type="molecule type" value="Genomic_DNA"/>
</dbReference>
<proteinExistence type="predicted"/>
<organism evidence="2 3">
    <name type="scientific">Aspergillus violaceofuscus (strain CBS 115571)</name>
    <dbReference type="NCBI Taxonomy" id="1450538"/>
    <lineage>
        <taxon>Eukaryota</taxon>
        <taxon>Fungi</taxon>
        <taxon>Dikarya</taxon>
        <taxon>Ascomycota</taxon>
        <taxon>Pezizomycotina</taxon>
        <taxon>Eurotiomycetes</taxon>
        <taxon>Eurotiomycetidae</taxon>
        <taxon>Eurotiales</taxon>
        <taxon>Aspergillaceae</taxon>
        <taxon>Aspergillus</taxon>
    </lineage>
</organism>
<accession>A0A2V5IQ93</accession>